<feature type="disulfide bond" evidence="19">
    <location>
        <begin position="201"/>
        <end position="226"/>
    </location>
</feature>
<feature type="binding site" evidence="17">
    <location>
        <position position="77"/>
    </location>
    <ligand>
        <name>Ca(2+)</name>
        <dbReference type="ChEBI" id="CHEBI:29108"/>
        <label>1</label>
    </ligand>
</feature>
<reference evidence="22 23" key="1">
    <citation type="submission" date="2023-10" db="EMBL/GenBank/DDBJ databases">
        <title>Chromosome-scale genome assembly provides insights into flower coloration mechanisms of Canna indica.</title>
        <authorList>
            <person name="Li C."/>
        </authorList>
    </citation>
    <scope>NUCLEOTIDE SEQUENCE [LARGE SCALE GENOMIC DNA]</scope>
    <source>
        <tissue evidence="22">Flower</tissue>
    </source>
</reference>
<comment type="similarity">
    <text evidence="20">Belongs to the peroxidase family. Classical plant (class III) peroxidase subfamily.</text>
</comment>
<dbReference type="CDD" id="cd00693">
    <property type="entry name" value="secretory_peroxidase"/>
    <property type="match status" value="1"/>
</dbReference>
<evidence type="ECO:0000256" key="3">
    <source>
        <dbReference type="ARBA" id="ARBA00006873"/>
    </source>
</evidence>
<dbReference type="GO" id="GO:0006979">
    <property type="term" value="P:response to oxidative stress"/>
    <property type="evidence" value="ECO:0007669"/>
    <property type="project" value="UniProtKB-UniRule"/>
</dbReference>
<evidence type="ECO:0000313" key="22">
    <source>
        <dbReference type="EMBL" id="WOL04605.1"/>
    </source>
</evidence>
<dbReference type="Gene3D" id="1.10.420.10">
    <property type="entry name" value="Peroxidase, domain 2"/>
    <property type="match status" value="1"/>
</dbReference>
<evidence type="ECO:0000256" key="10">
    <source>
        <dbReference type="ARBA" id="ARBA00023002"/>
    </source>
</evidence>
<evidence type="ECO:0000256" key="11">
    <source>
        <dbReference type="ARBA" id="ARBA00023004"/>
    </source>
</evidence>
<dbReference type="FunFam" id="1.10.420.10:FF:000006">
    <property type="entry name" value="Peroxidase"/>
    <property type="match status" value="1"/>
</dbReference>
<comment type="function">
    <text evidence="20">Removal of H(2)O(2), oxidation of toxic reductants, biosynthesis and degradation of lignin, suberization, auxin catabolism, response to environmental stresses such as wounding, pathogen attack and oxidative stress.</text>
</comment>
<dbReference type="PRINTS" id="PR00461">
    <property type="entry name" value="PLPEROXIDASE"/>
</dbReference>
<dbReference type="PROSITE" id="PS00436">
    <property type="entry name" value="PEROXIDASE_2"/>
    <property type="match status" value="1"/>
</dbReference>
<dbReference type="Pfam" id="PF00141">
    <property type="entry name" value="peroxidase"/>
    <property type="match status" value="1"/>
</dbReference>
<sequence>MASSSASASAVALLLLVLFFFSSSASAQLSPTFYNTSCPNAISIIRRAVMAAVKREPRMAASLLRLHFHDCFGCDGSLLLDDTSTFTGEKTANPNNNSLRGFEVIDRIKSSLESACKQVVSCADILAVAARDSVVAVGGPSWGVELGRRDSTTASLSSANTDIPGPTSNLSTLISSFTGKGLSIADMVALSGAHTIGKARCTMFRTRIYNETNIDSSFACLLRLNCSMSGGGDNALSSLDMLTPTMFDSNYYVDLVNMKGLLHSDQELYNGGLVDSQVVSYSNDSSKFFSDFANAMVLEWAHVRKEFNMKAHELARKGFEAGISKSKMVIGNEGIGAQGIA</sequence>
<evidence type="ECO:0000256" key="18">
    <source>
        <dbReference type="PIRSR" id="PIRSR600823-4"/>
    </source>
</evidence>
<accession>A0AAQ3QDL9</accession>
<evidence type="ECO:0000256" key="15">
    <source>
        <dbReference type="PIRSR" id="PIRSR600823-1"/>
    </source>
</evidence>
<evidence type="ECO:0000313" key="23">
    <source>
        <dbReference type="Proteomes" id="UP001327560"/>
    </source>
</evidence>
<feature type="binding site" evidence="17">
    <location>
        <position position="89"/>
    </location>
    <ligand>
        <name>Ca(2+)</name>
        <dbReference type="ChEBI" id="CHEBI:29108"/>
        <label>1</label>
    </ligand>
</feature>
<protein>
    <recommendedName>
        <fullName evidence="4 20">Peroxidase</fullName>
        <ecNumber evidence="4 20">1.11.1.7</ecNumber>
    </recommendedName>
</protein>
<dbReference type="AlphaFoldDB" id="A0AAQ3QDL9"/>
<evidence type="ECO:0000256" key="8">
    <source>
        <dbReference type="ARBA" id="ARBA00022729"/>
    </source>
</evidence>
<evidence type="ECO:0000256" key="4">
    <source>
        <dbReference type="ARBA" id="ARBA00012313"/>
    </source>
</evidence>
<dbReference type="PANTHER" id="PTHR31388">
    <property type="entry name" value="PEROXIDASE 72-RELATED"/>
    <property type="match status" value="1"/>
</dbReference>
<keyword evidence="6 20" id="KW-0349">Heme</keyword>
<dbReference type="PROSITE" id="PS50873">
    <property type="entry name" value="PEROXIDASE_4"/>
    <property type="match status" value="1"/>
</dbReference>
<dbReference type="EC" id="1.11.1.7" evidence="4 20"/>
<evidence type="ECO:0000256" key="6">
    <source>
        <dbReference type="ARBA" id="ARBA00022617"/>
    </source>
</evidence>
<evidence type="ECO:0000256" key="2">
    <source>
        <dbReference type="ARBA" id="ARBA00004613"/>
    </source>
</evidence>
<feature type="binding site" evidence="17">
    <location>
        <position position="73"/>
    </location>
    <ligand>
        <name>Ca(2+)</name>
        <dbReference type="ChEBI" id="CHEBI:29108"/>
        <label>1</label>
    </ligand>
</feature>
<comment type="cofactor">
    <cofactor evidence="17 20">
        <name>Ca(2+)</name>
        <dbReference type="ChEBI" id="CHEBI:29108"/>
    </cofactor>
    <text evidence="17 20">Binds 2 calcium ions per subunit.</text>
</comment>
<dbReference type="InterPro" id="IPR000823">
    <property type="entry name" value="Peroxidase_pln"/>
</dbReference>
<keyword evidence="23" id="KW-1185">Reference proteome</keyword>
<keyword evidence="20" id="KW-0964">Secreted</keyword>
<keyword evidence="13" id="KW-0325">Glycoprotein</keyword>
<keyword evidence="7 17" id="KW-0479">Metal-binding</keyword>
<feature type="chain" id="PRO_5042673573" description="Peroxidase" evidence="20">
    <location>
        <begin position="28"/>
        <end position="341"/>
    </location>
</feature>
<dbReference type="GO" id="GO:0046872">
    <property type="term" value="F:metal ion binding"/>
    <property type="evidence" value="ECO:0007669"/>
    <property type="project" value="UniProtKB-UniRule"/>
</dbReference>
<feature type="binding site" evidence="17">
    <location>
        <position position="248"/>
    </location>
    <ligand>
        <name>Ca(2+)</name>
        <dbReference type="ChEBI" id="CHEBI:29108"/>
        <label>2</label>
    </ligand>
</feature>
<evidence type="ECO:0000256" key="5">
    <source>
        <dbReference type="ARBA" id="ARBA00022559"/>
    </source>
</evidence>
<dbReference type="GO" id="GO:0042744">
    <property type="term" value="P:hydrogen peroxide catabolic process"/>
    <property type="evidence" value="ECO:0007669"/>
    <property type="project" value="UniProtKB-KW"/>
</dbReference>
<evidence type="ECO:0000256" key="1">
    <source>
        <dbReference type="ARBA" id="ARBA00000189"/>
    </source>
</evidence>
<evidence type="ECO:0000256" key="12">
    <source>
        <dbReference type="ARBA" id="ARBA00023157"/>
    </source>
</evidence>
<evidence type="ECO:0000256" key="9">
    <source>
        <dbReference type="ARBA" id="ARBA00022837"/>
    </source>
</evidence>
<dbReference type="PROSITE" id="PS00435">
    <property type="entry name" value="PEROXIDASE_1"/>
    <property type="match status" value="1"/>
</dbReference>
<dbReference type="InterPro" id="IPR033905">
    <property type="entry name" value="Secretory_peroxidase"/>
</dbReference>
<evidence type="ECO:0000256" key="14">
    <source>
        <dbReference type="ARBA" id="ARBA00023324"/>
    </source>
</evidence>
<gene>
    <name evidence="22" type="ORF">Cni_G13327</name>
</gene>
<dbReference type="GO" id="GO:0020037">
    <property type="term" value="F:heme binding"/>
    <property type="evidence" value="ECO:0007669"/>
    <property type="project" value="UniProtKB-UniRule"/>
</dbReference>
<dbReference type="InterPro" id="IPR010255">
    <property type="entry name" value="Haem_peroxidase_sf"/>
</dbReference>
<feature type="domain" description="Plant heme peroxidase family profile" evidence="21">
    <location>
        <begin position="28"/>
        <end position="297"/>
    </location>
</feature>
<feature type="disulfide bond" evidence="19">
    <location>
        <begin position="71"/>
        <end position="74"/>
    </location>
</feature>
<dbReference type="PANTHER" id="PTHR31388:SF247">
    <property type="entry name" value="PEROXIDASE"/>
    <property type="match status" value="1"/>
</dbReference>
<feature type="binding site" evidence="17">
    <location>
        <position position="70"/>
    </location>
    <ligand>
        <name>Ca(2+)</name>
        <dbReference type="ChEBI" id="CHEBI:29108"/>
        <label>1</label>
    </ligand>
</feature>
<keyword evidence="12 19" id="KW-1015">Disulfide bond</keyword>
<evidence type="ECO:0000256" key="19">
    <source>
        <dbReference type="PIRSR" id="PIRSR600823-5"/>
    </source>
</evidence>
<dbReference type="Gene3D" id="1.10.520.10">
    <property type="match status" value="1"/>
</dbReference>
<comment type="cofactor">
    <cofactor evidence="17 20">
        <name>heme b</name>
        <dbReference type="ChEBI" id="CHEBI:60344"/>
    </cofactor>
    <text evidence="17 20">Binds 1 heme b (iron(II)-protoporphyrin IX) group per subunit.</text>
</comment>
<keyword evidence="8 20" id="KW-0732">Signal</keyword>
<feature type="binding site" evidence="17">
    <location>
        <position position="195"/>
    </location>
    <ligand>
        <name>Ca(2+)</name>
        <dbReference type="ChEBI" id="CHEBI:29108"/>
        <label>2</label>
    </ligand>
</feature>
<dbReference type="InterPro" id="IPR019793">
    <property type="entry name" value="Peroxidases_heam-ligand_BS"/>
</dbReference>
<dbReference type="SUPFAM" id="SSF48113">
    <property type="entry name" value="Heme-dependent peroxidases"/>
    <property type="match status" value="1"/>
</dbReference>
<comment type="similarity">
    <text evidence="3">Belongs to the peroxidase family. Ascorbate peroxidase subfamily.</text>
</comment>
<dbReference type="GO" id="GO:0140825">
    <property type="term" value="F:lactoperoxidase activity"/>
    <property type="evidence" value="ECO:0007669"/>
    <property type="project" value="UniProtKB-EC"/>
</dbReference>
<evidence type="ECO:0000256" key="17">
    <source>
        <dbReference type="PIRSR" id="PIRSR600823-3"/>
    </source>
</evidence>
<feature type="binding site" evidence="17">
    <location>
        <position position="243"/>
    </location>
    <ligand>
        <name>Ca(2+)</name>
        <dbReference type="ChEBI" id="CHEBI:29108"/>
        <label>2</label>
    </ligand>
</feature>
<dbReference type="InterPro" id="IPR002016">
    <property type="entry name" value="Haem_peroxidase"/>
</dbReference>
<feature type="binding site" evidence="17">
    <location>
        <position position="240"/>
    </location>
    <ligand>
        <name>Ca(2+)</name>
        <dbReference type="ChEBI" id="CHEBI:29108"/>
        <label>2</label>
    </ligand>
</feature>
<keyword evidence="5 20" id="KW-0575">Peroxidase</keyword>
<comment type="catalytic activity">
    <reaction evidence="1 20">
        <text>2 a phenolic donor + H2O2 = 2 a phenolic radical donor + 2 H2O</text>
        <dbReference type="Rhea" id="RHEA:56136"/>
        <dbReference type="ChEBI" id="CHEBI:15377"/>
        <dbReference type="ChEBI" id="CHEBI:16240"/>
        <dbReference type="ChEBI" id="CHEBI:139520"/>
        <dbReference type="ChEBI" id="CHEBI:139521"/>
        <dbReference type="EC" id="1.11.1.7"/>
    </reaction>
</comment>
<name>A0AAQ3QDL9_9LILI</name>
<evidence type="ECO:0000256" key="16">
    <source>
        <dbReference type="PIRSR" id="PIRSR600823-2"/>
    </source>
</evidence>
<feature type="binding site" description="axial binding residue" evidence="17">
    <location>
        <position position="194"/>
    </location>
    <ligand>
        <name>heme b</name>
        <dbReference type="ChEBI" id="CHEBI:60344"/>
    </ligand>
    <ligandPart>
        <name>Fe</name>
        <dbReference type="ChEBI" id="CHEBI:18248"/>
    </ligandPart>
</feature>
<dbReference type="InterPro" id="IPR019794">
    <property type="entry name" value="Peroxidases_AS"/>
</dbReference>
<keyword evidence="14 20" id="KW-0376">Hydrogen peroxide</keyword>
<feature type="disulfide bond" evidence="19">
    <location>
        <begin position="38"/>
        <end position="116"/>
    </location>
</feature>
<evidence type="ECO:0000256" key="7">
    <source>
        <dbReference type="ARBA" id="ARBA00022723"/>
    </source>
</evidence>
<dbReference type="FunFam" id="1.10.520.10:FF:000009">
    <property type="entry name" value="Peroxidase"/>
    <property type="match status" value="1"/>
</dbReference>
<feature type="binding site" evidence="17">
    <location>
        <position position="75"/>
    </location>
    <ligand>
        <name>Ca(2+)</name>
        <dbReference type="ChEBI" id="CHEBI:29108"/>
        <label>1</label>
    </ligand>
</feature>
<evidence type="ECO:0000256" key="13">
    <source>
        <dbReference type="ARBA" id="ARBA00023180"/>
    </source>
</evidence>
<keyword evidence="11 17" id="KW-0408">Iron</keyword>
<feature type="active site" description="Proton acceptor" evidence="15">
    <location>
        <position position="69"/>
    </location>
</feature>
<proteinExistence type="inferred from homology"/>
<dbReference type="Proteomes" id="UP001327560">
    <property type="component" value="Chromosome 4"/>
</dbReference>
<keyword evidence="9 17" id="KW-0106">Calcium</keyword>
<comment type="subcellular location">
    <subcellularLocation>
        <location evidence="2 20">Secreted</location>
    </subcellularLocation>
</comment>
<evidence type="ECO:0000256" key="20">
    <source>
        <dbReference type="RuleBase" id="RU362060"/>
    </source>
</evidence>
<feature type="binding site" evidence="16">
    <location>
        <position position="164"/>
    </location>
    <ligand>
        <name>substrate</name>
    </ligand>
</feature>
<organism evidence="22 23">
    <name type="scientific">Canna indica</name>
    <name type="common">Indian-shot</name>
    <dbReference type="NCBI Taxonomy" id="4628"/>
    <lineage>
        <taxon>Eukaryota</taxon>
        <taxon>Viridiplantae</taxon>
        <taxon>Streptophyta</taxon>
        <taxon>Embryophyta</taxon>
        <taxon>Tracheophyta</taxon>
        <taxon>Spermatophyta</taxon>
        <taxon>Magnoliopsida</taxon>
        <taxon>Liliopsida</taxon>
        <taxon>Zingiberales</taxon>
        <taxon>Cannaceae</taxon>
        <taxon>Canna</taxon>
    </lineage>
</organism>
<dbReference type="PRINTS" id="PR00458">
    <property type="entry name" value="PEROXIDASE"/>
</dbReference>
<feature type="site" description="Transition state stabilizer" evidence="18">
    <location>
        <position position="65"/>
    </location>
</feature>
<dbReference type="GO" id="GO:0005576">
    <property type="term" value="C:extracellular region"/>
    <property type="evidence" value="ECO:0007669"/>
    <property type="project" value="UniProtKB-SubCell"/>
</dbReference>
<dbReference type="EMBL" id="CP136893">
    <property type="protein sequence ID" value="WOL04605.1"/>
    <property type="molecule type" value="Genomic_DNA"/>
</dbReference>
<keyword evidence="10 20" id="KW-0560">Oxidoreductase</keyword>
<evidence type="ECO:0000259" key="21">
    <source>
        <dbReference type="PROSITE" id="PS50873"/>
    </source>
</evidence>
<feature type="signal peptide" evidence="20">
    <location>
        <begin position="1"/>
        <end position="27"/>
    </location>
</feature>